<dbReference type="AlphaFoldDB" id="H2Y2Z0"/>
<dbReference type="InParanoid" id="H2Y2Z0"/>
<accession>H2Y2Z0</accession>
<feature type="region of interest" description="Disordered" evidence="1">
    <location>
        <begin position="81"/>
        <end position="109"/>
    </location>
</feature>
<dbReference type="HOGENOM" id="CLU_1277235_0_0_1"/>
<reference evidence="2" key="2">
    <citation type="submission" date="2025-08" db="UniProtKB">
        <authorList>
            <consortium name="Ensembl"/>
        </authorList>
    </citation>
    <scope>IDENTIFICATION</scope>
</reference>
<keyword evidence="3" id="KW-1185">Reference proteome</keyword>
<evidence type="ECO:0000256" key="1">
    <source>
        <dbReference type="SAM" id="MobiDB-lite"/>
    </source>
</evidence>
<protein>
    <submittedName>
        <fullName evidence="2">Uncharacterized protein</fullName>
    </submittedName>
</protein>
<name>H2Y2Z0_CIOIN</name>
<reference evidence="2" key="3">
    <citation type="submission" date="2025-09" db="UniProtKB">
        <authorList>
            <consortium name="Ensembl"/>
        </authorList>
    </citation>
    <scope>IDENTIFICATION</scope>
</reference>
<reference evidence="3" key="1">
    <citation type="journal article" date="2002" name="Science">
        <title>The draft genome of Ciona intestinalis: insights into chordate and vertebrate origins.</title>
        <authorList>
            <person name="Dehal P."/>
            <person name="Satou Y."/>
            <person name="Campbell R.K."/>
            <person name="Chapman J."/>
            <person name="Degnan B."/>
            <person name="De Tomaso A."/>
            <person name="Davidson B."/>
            <person name="Di Gregorio A."/>
            <person name="Gelpke M."/>
            <person name="Goodstein D.M."/>
            <person name="Harafuji N."/>
            <person name="Hastings K.E."/>
            <person name="Ho I."/>
            <person name="Hotta K."/>
            <person name="Huang W."/>
            <person name="Kawashima T."/>
            <person name="Lemaire P."/>
            <person name="Martinez D."/>
            <person name="Meinertzhagen I.A."/>
            <person name="Necula S."/>
            <person name="Nonaka M."/>
            <person name="Putnam N."/>
            <person name="Rash S."/>
            <person name="Saiga H."/>
            <person name="Satake M."/>
            <person name="Terry A."/>
            <person name="Yamada L."/>
            <person name="Wang H.G."/>
            <person name="Awazu S."/>
            <person name="Azumi K."/>
            <person name="Boore J."/>
            <person name="Branno M."/>
            <person name="Chin-Bow S."/>
            <person name="DeSantis R."/>
            <person name="Doyle S."/>
            <person name="Francino P."/>
            <person name="Keys D.N."/>
            <person name="Haga S."/>
            <person name="Hayashi H."/>
            <person name="Hino K."/>
            <person name="Imai K.S."/>
            <person name="Inaba K."/>
            <person name="Kano S."/>
            <person name="Kobayashi K."/>
            <person name="Kobayashi M."/>
            <person name="Lee B.I."/>
            <person name="Makabe K.W."/>
            <person name="Manohar C."/>
            <person name="Matassi G."/>
            <person name="Medina M."/>
            <person name="Mochizuki Y."/>
            <person name="Mount S."/>
            <person name="Morishita T."/>
            <person name="Miura S."/>
            <person name="Nakayama A."/>
            <person name="Nishizaka S."/>
            <person name="Nomoto H."/>
            <person name="Ohta F."/>
            <person name="Oishi K."/>
            <person name="Rigoutsos I."/>
            <person name="Sano M."/>
            <person name="Sasaki A."/>
            <person name="Sasakura Y."/>
            <person name="Shoguchi E."/>
            <person name="Shin-i T."/>
            <person name="Spagnuolo A."/>
            <person name="Stainier D."/>
            <person name="Suzuki M.M."/>
            <person name="Tassy O."/>
            <person name="Takatori N."/>
            <person name="Tokuoka M."/>
            <person name="Yagi K."/>
            <person name="Yoshizaki F."/>
            <person name="Wada S."/>
            <person name="Zhang C."/>
            <person name="Hyatt P.D."/>
            <person name="Larimer F."/>
            <person name="Detter C."/>
            <person name="Doggett N."/>
            <person name="Glavina T."/>
            <person name="Hawkins T."/>
            <person name="Richardson P."/>
            <person name="Lucas S."/>
            <person name="Kohara Y."/>
            <person name="Levine M."/>
            <person name="Satoh N."/>
            <person name="Rokhsar D.S."/>
        </authorList>
    </citation>
    <scope>NUCLEOTIDE SEQUENCE [LARGE SCALE GENOMIC DNA]</scope>
</reference>
<evidence type="ECO:0000313" key="2">
    <source>
        <dbReference type="Ensembl" id="ENSCINP00000036275.1"/>
    </source>
</evidence>
<proteinExistence type="predicted"/>
<sequence length="216" mass="25244">MQKHSDDMTAKMEKWASGASNYEKQVIYKMLAQVRPNNTHSPSTPCTFNQDGADQFVEANVPSPEYDQPYEQYPSLTDYSKRKKRNVHSAPIKKMGGLVTSSTQHPPRDQRIYRLKGQDTRVDPSPEEERHLNGYMNQLQQSQFHQSKTDRKYARVPMHTYMPRHSTGAQDYQCKVSFFQSVRSPFKNHFVIHPDFTSETVKKRKPCSHTITHFRY</sequence>
<evidence type="ECO:0000313" key="3">
    <source>
        <dbReference type="Proteomes" id="UP000008144"/>
    </source>
</evidence>
<dbReference type="Ensembl" id="ENSCINT00000031801.1">
    <property type="protein sequence ID" value="ENSCINP00000036275.1"/>
    <property type="gene ID" value="ENSCING00000019489.1"/>
</dbReference>
<dbReference type="Proteomes" id="UP000008144">
    <property type="component" value="Unassembled WGS sequence"/>
</dbReference>
<organism evidence="2 3">
    <name type="scientific">Ciona intestinalis</name>
    <name type="common">Transparent sea squirt</name>
    <name type="synonym">Ascidia intestinalis</name>
    <dbReference type="NCBI Taxonomy" id="7719"/>
    <lineage>
        <taxon>Eukaryota</taxon>
        <taxon>Metazoa</taxon>
        <taxon>Chordata</taxon>
        <taxon>Tunicata</taxon>
        <taxon>Ascidiacea</taxon>
        <taxon>Phlebobranchia</taxon>
        <taxon>Cionidae</taxon>
        <taxon>Ciona</taxon>
    </lineage>
</organism>